<name>A0A7J7KWR9_9MAGN</name>
<dbReference type="Proteomes" id="UP000541444">
    <property type="component" value="Unassembled WGS sequence"/>
</dbReference>
<comment type="caution">
    <text evidence="1">The sequence shown here is derived from an EMBL/GenBank/DDBJ whole genome shotgun (WGS) entry which is preliminary data.</text>
</comment>
<evidence type="ECO:0000313" key="2">
    <source>
        <dbReference type="Proteomes" id="UP000541444"/>
    </source>
</evidence>
<reference evidence="1 2" key="1">
    <citation type="journal article" date="2020" name="IScience">
        <title>Genome Sequencing of the Endangered Kingdonia uniflora (Circaeasteraceae, Ranunculales) Reveals Potential Mechanisms of Evolutionary Specialization.</title>
        <authorList>
            <person name="Sun Y."/>
            <person name="Deng T."/>
            <person name="Zhang A."/>
            <person name="Moore M.J."/>
            <person name="Landis J.B."/>
            <person name="Lin N."/>
            <person name="Zhang H."/>
            <person name="Zhang X."/>
            <person name="Huang J."/>
            <person name="Zhang X."/>
            <person name="Sun H."/>
            <person name="Wang H."/>
        </authorList>
    </citation>
    <scope>NUCLEOTIDE SEQUENCE [LARGE SCALE GENOMIC DNA]</scope>
    <source>
        <strain evidence="1">TB1705</strain>
        <tissue evidence="1">Leaf</tissue>
    </source>
</reference>
<evidence type="ECO:0000313" key="1">
    <source>
        <dbReference type="EMBL" id="KAF6134811.1"/>
    </source>
</evidence>
<dbReference type="Pfam" id="PF06830">
    <property type="entry name" value="Root_cap"/>
    <property type="match status" value="1"/>
</dbReference>
<gene>
    <name evidence="1" type="ORF">GIB67_002212</name>
</gene>
<proteinExistence type="predicted"/>
<organism evidence="1 2">
    <name type="scientific">Kingdonia uniflora</name>
    <dbReference type="NCBI Taxonomy" id="39325"/>
    <lineage>
        <taxon>Eukaryota</taxon>
        <taxon>Viridiplantae</taxon>
        <taxon>Streptophyta</taxon>
        <taxon>Embryophyta</taxon>
        <taxon>Tracheophyta</taxon>
        <taxon>Spermatophyta</taxon>
        <taxon>Magnoliopsida</taxon>
        <taxon>Ranunculales</taxon>
        <taxon>Circaeasteraceae</taxon>
        <taxon>Kingdonia</taxon>
    </lineage>
</organism>
<dbReference type="EMBL" id="JACGCM010002827">
    <property type="protein sequence ID" value="KAF6134811.1"/>
    <property type="molecule type" value="Genomic_DNA"/>
</dbReference>
<dbReference type="InterPro" id="IPR009646">
    <property type="entry name" value="Root_cap"/>
</dbReference>
<dbReference type="PANTHER" id="PTHR31656">
    <property type="entry name" value="ROOT CAP DOMAIN-CONTAINING PROTEIN"/>
    <property type="match status" value="1"/>
</dbReference>
<accession>A0A7J7KWR9</accession>
<sequence length="197" mass="21925">MAVRRPKCEGYGSVCYDPLFVGGDGVLFYFHGANGGDFPLVSSSDLQINGHFIGTRPTGRTCNFSWVQALFMMYGEAEWRTNDGKREVLVERTDDTNSVRVTVGGLLVMDMKVTLIRAKENRVHNYQLPSDDSFVHFETQFRFFKLTDLVEGVIGVPMPMMGGEDKYHTPSLYSPLCGACRFQSVPSAISTVDGVDK</sequence>
<dbReference type="OrthoDB" id="1703401at2759"/>
<dbReference type="AlphaFoldDB" id="A0A7J7KWR9"/>
<protein>
    <submittedName>
        <fullName evidence="1">Uncharacterized protein</fullName>
    </submittedName>
</protein>
<keyword evidence="2" id="KW-1185">Reference proteome</keyword>